<sequence length="435" mass="48670">MGQQQATLCRSECAAADVSTELLESGPPLIIAAPGLEKMGKDLAKKLGSASQDIAAVDWDSFPSGDPNIRFRWQDVQGQHVVFLFDTVDRSKLFEQLALLQQLQGFPLPDSDDSPRKWKTYAQEGRYTWGRAHRITVVLPWYRPCQMERTSRWEALEDGAWTNGAPEGRWLDIPFAQSLAALLAAPAPNPPGKGPALAFDSRPLEPLWRPPVTLFFVELHEEAPVRSAVAGSTVAIRMERFVPFFLSKFGDQKSYPGRAQLFVLFPDHGAYLRYFASVKEVLRLEDDHILYINKTRVGDKIKQEQKLYYQKPSGEADQRSHFKRGQHVLIIDDFTNSGSTLFGAVSLVRSLLTSESGQALTAEEQKEALPVSIFVSHLVAGYQESTVAKIRQKLHDLGSCRFYTTDSIPSTTQHLADEPQAEVLSTADFLIDHVR</sequence>
<dbReference type="OrthoDB" id="425338at2759"/>
<evidence type="ECO:0000313" key="2">
    <source>
        <dbReference type="EMBL" id="CAL4777673.1"/>
    </source>
</evidence>
<dbReference type="GO" id="GO:0016757">
    <property type="term" value="F:glycosyltransferase activity"/>
    <property type="evidence" value="ECO:0007669"/>
    <property type="project" value="UniProtKB-KW"/>
</dbReference>
<name>A0A9P1CFA6_9DINO</name>
<dbReference type="EMBL" id="CAMXCT010001467">
    <property type="protein sequence ID" value="CAI3990361.1"/>
    <property type="molecule type" value="Genomic_DNA"/>
</dbReference>
<keyword evidence="2" id="KW-0808">Transferase</keyword>
<proteinExistence type="predicted"/>
<gene>
    <name evidence="1" type="ORF">C1SCF055_LOCUS17357</name>
</gene>
<dbReference type="EMBL" id="CAMXCT020001467">
    <property type="protein sequence ID" value="CAL1143736.1"/>
    <property type="molecule type" value="Genomic_DNA"/>
</dbReference>
<protein>
    <submittedName>
        <fullName evidence="2">Phosphoribosyltransferase domain-containing protein</fullName>
    </submittedName>
</protein>
<dbReference type="SUPFAM" id="SSF53271">
    <property type="entry name" value="PRTase-like"/>
    <property type="match status" value="1"/>
</dbReference>
<keyword evidence="3" id="KW-1185">Reference proteome</keyword>
<evidence type="ECO:0000313" key="3">
    <source>
        <dbReference type="Proteomes" id="UP001152797"/>
    </source>
</evidence>
<dbReference type="AlphaFoldDB" id="A0A9P1CFA6"/>
<dbReference type="InterPro" id="IPR029057">
    <property type="entry name" value="PRTase-like"/>
</dbReference>
<accession>A0A9P1CFA6</accession>
<reference evidence="1" key="1">
    <citation type="submission" date="2022-10" db="EMBL/GenBank/DDBJ databases">
        <authorList>
            <person name="Chen Y."/>
            <person name="Dougan E. K."/>
            <person name="Chan C."/>
            <person name="Rhodes N."/>
            <person name="Thang M."/>
        </authorList>
    </citation>
    <scope>NUCLEOTIDE SEQUENCE</scope>
</reference>
<dbReference type="Gene3D" id="3.40.50.2020">
    <property type="match status" value="2"/>
</dbReference>
<dbReference type="EMBL" id="CAMXCT030001467">
    <property type="protein sequence ID" value="CAL4777673.1"/>
    <property type="molecule type" value="Genomic_DNA"/>
</dbReference>
<keyword evidence="2" id="KW-0328">Glycosyltransferase</keyword>
<evidence type="ECO:0000313" key="1">
    <source>
        <dbReference type="EMBL" id="CAI3990361.1"/>
    </source>
</evidence>
<dbReference type="Proteomes" id="UP001152797">
    <property type="component" value="Unassembled WGS sequence"/>
</dbReference>
<reference evidence="2 3" key="2">
    <citation type="submission" date="2024-05" db="EMBL/GenBank/DDBJ databases">
        <authorList>
            <person name="Chen Y."/>
            <person name="Shah S."/>
            <person name="Dougan E. K."/>
            <person name="Thang M."/>
            <person name="Chan C."/>
        </authorList>
    </citation>
    <scope>NUCLEOTIDE SEQUENCE [LARGE SCALE GENOMIC DNA]</scope>
</reference>
<organism evidence="1">
    <name type="scientific">Cladocopium goreaui</name>
    <dbReference type="NCBI Taxonomy" id="2562237"/>
    <lineage>
        <taxon>Eukaryota</taxon>
        <taxon>Sar</taxon>
        <taxon>Alveolata</taxon>
        <taxon>Dinophyceae</taxon>
        <taxon>Suessiales</taxon>
        <taxon>Symbiodiniaceae</taxon>
        <taxon>Cladocopium</taxon>
    </lineage>
</organism>
<comment type="caution">
    <text evidence="1">The sequence shown here is derived from an EMBL/GenBank/DDBJ whole genome shotgun (WGS) entry which is preliminary data.</text>
</comment>
<dbReference type="CDD" id="cd06223">
    <property type="entry name" value="PRTases_typeI"/>
    <property type="match status" value="1"/>
</dbReference>
<dbReference type="InterPro" id="IPR000836">
    <property type="entry name" value="PRTase_dom"/>
</dbReference>